<dbReference type="PANTHER" id="PTHR33823">
    <property type="entry name" value="RNA POLYMERASE-BINDING TRANSCRIPTION FACTOR DKSA-RELATED"/>
    <property type="match status" value="1"/>
</dbReference>
<dbReference type="InterPro" id="IPR014240">
    <property type="entry name" value="YteA"/>
</dbReference>
<organism evidence="6 7">
    <name type="scientific">Oceanirhabdus seepicola</name>
    <dbReference type="NCBI Taxonomy" id="2828781"/>
    <lineage>
        <taxon>Bacteria</taxon>
        <taxon>Bacillati</taxon>
        <taxon>Bacillota</taxon>
        <taxon>Clostridia</taxon>
        <taxon>Eubacteriales</taxon>
        <taxon>Clostridiaceae</taxon>
        <taxon>Oceanirhabdus</taxon>
    </lineage>
</organism>
<evidence type="ECO:0000256" key="4">
    <source>
        <dbReference type="PROSITE-ProRule" id="PRU00510"/>
    </source>
</evidence>
<feature type="zinc finger region" description="dksA C4-type" evidence="4">
    <location>
        <begin position="89"/>
        <end position="113"/>
    </location>
</feature>
<gene>
    <name evidence="6" type="ORF">KDK92_23645</name>
</gene>
<dbReference type="InterPro" id="IPR000962">
    <property type="entry name" value="Znf_DskA_TraR"/>
</dbReference>
<dbReference type="Gene3D" id="1.20.120.910">
    <property type="entry name" value="DksA, coiled-coil domain"/>
    <property type="match status" value="1"/>
</dbReference>
<accession>A0A9J6P745</accession>
<keyword evidence="1" id="KW-0479">Metal-binding</keyword>
<dbReference type="NCBIfam" id="TIGR02890">
    <property type="entry name" value="bacill_yteA"/>
    <property type="match status" value="1"/>
</dbReference>
<dbReference type="PANTHER" id="PTHR33823:SF4">
    <property type="entry name" value="GENERAL STRESS PROTEIN 16O"/>
    <property type="match status" value="1"/>
</dbReference>
<dbReference type="EMBL" id="JAGSOJ010000007">
    <property type="protein sequence ID" value="MCM1992722.1"/>
    <property type="molecule type" value="Genomic_DNA"/>
</dbReference>
<reference evidence="6" key="1">
    <citation type="journal article" date="2021" name="mSystems">
        <title>Bacteria and Archaea Synergistically Convert Glycine Betaine to Biogenic Methane in the Formosa Cold Seep of the South China Sea.</title>
        <authorList>
            <person name="Li L."/>
            <person name="Zhang W."/>
            <person name="Zhang S."/>
            <person name="Song L."/>
            <person name="Sun Q."/>
            <person name="Zhang H."/>
            <person name="Xiang H."/>
            <person name="Dong X."/>
        </authorList>
    </citation>
    <scope>NUCLEOTIDE SEQUENCE</scope>
    <source>
        <strain evidence="6">ZWT</strain>
    </source>
</reference>
<keyword evidence="2" id="KW-0863">Zinc-finger</keyword>
<feature type="domain" description="Zinc finger DksA/TraR C4-type" evidence="5">
    <location>
        <begin position="84"/>
        <end position="116"/>
    </location>
</feature>
<dbReference type="AlphaFoldDB" id="A0A9J6P745"/>
<evidence type="ECO:0000313" key="6">
    <source>
        <dbReference type="EMBL" id="MCM1992722.1"/>
    </source>
</evidence>
<proteinExistence type="predicted"/>
<evidence type="ECO:0000313" key="7">
    <source>
        <dbReference type="Proteomes" id="UP001056429"/>
    </source>
</evidence>
<name>A0A9J6P745_9CLOT</name>
<evidence type="ECO:0000256" key="1">
    <source>
        <dbReference type="ARBA" id="ARBA00022723"/>
    </source>
</evidence>
<dbReference type="InterPro" id="IPR037187">
    <property type="entry name" value="DnaK_N"/>
</dbReference>
<dbReference type="Pfam" id="PF01258">
    <property type="entry name" value="zf-dskA_traR"/>
    <property type="match status" value="1"/>
</dbReference>
<dbReference type="SUPFAM" id="SSF57716">
    <property type="entry name" value="Glucocorticoid receptor-like (DNA-binding domain)"/>
    <property type="match status" value="1"/>
</dbReference>
<evidence type="ECO:0000259" key="5">
    <source>
        <dbReference type="Pfam" id="PF01258"/>
    </source>
</evidence>
<dbReference type="RefSeq" id="WP_250861894.1">
    <property type="nucleotide sequence ID" value="NZ_JAGSOJ010000007.1"/>
</dbReference>
<sequence>MAIKDYQIYKGALLNEKERVKNLLNGMDKGIYLEELGGELSILDNHPADIGEEMASCDTVRALRGNEMKILDKIDNSLEKIDDGTYGICPMCSGKISKERLQFMPYAEYCIKCQNDLTSVYKNDFSRRPLEEQVLQPFNFGYNDFKDDPGFDAEDTYQAVESFNRQKNLDDYYYDDDEYVEGIEAISNGQYRHQLL</sequence>
<reference evidence="6" key="2">
    <citation type="submission" date="2021-04" db="EMBL/GenBank/DDBJ databases">
        <authorList>
            <person name="Dong X."/>
        </authorList>
    </citation>
    <scope>NUCLEOTIDE SEQUENCE</scope>
    <source>
        <strain evidence="6">ZWT</strain>
    </source>
</reference>
<protein>
    <submittedName>
        <fullName evidence="6">TraR/DksA C4-type zinc finger protein</fullName>
    </submittedName>
</protein>
<dbReference type="SUPFAM" id="SSF109635">
    <property type="entry name" value="DnaK suppressor protein DksA, alpha-hairpin domain"/>
    <property type="match status" value="1"/>
</dbReference>
<comment type="caution">
    <text evidence="6">The sequence shown here is derived from an EMBL/GenBank/DDBJ whole genome shotgun (WGS) entry which is preliminary data.</text>
</comment>
<evidence type="ECO:0000256" key="2">
    <source>
        <dbReference type="ARBA" id="ARBA00022771"/>
    </source>
</evidence>
<dbReference type="PROSITE" id="PS51128">
    <property type="entry name" value="ZF_DKSA_2"/>
    <property type="match status" value="1"/>
</dbReference>
<keyword evidence="7" id="KW-1185">Reference proteome</keyword>
<dbReference type="Proteomes" id="UP001056429">
    <property type="component" value="Unassembled WGS sequence"/>
</dbReference>
<dbReference type="GO" id="GO:0008270">
    <property type="term" value="F:zinc ion binding"/>
    <property type="evidence" value="ECO:0007669"/>
    <property type="project" value="UniProtKB-KW"/>
</dbReference>
<keyword evidence="3" id="KW-0862">Zinc</keyword>
<evidence type="ECO:0000256" key="3">
    <source>
        <dbReference type="ARBA" id="ARBA00022833"/>
    </source>
</evidence>